<feature type="transmembrane region" description="Helical" evidence="1">
    <location>
        <begin position="93"/>
        <end position="113"/>
    </location>
</feature>
<reference evidence="2 3" key="1">
    <citation type="submission" date="2018-09" db="EMBL/GenBank/DDBJ databases">
        <authorList>
            <person name="Tagini F."/>
        </authorList>
    </citation>
    <scope>NUCLEOTIDE SEQUENCE [LARGE SCALE GENOMIC DNA]</scope>
    <source>
        <strain evidence="2 3">MK142</strain>
    </source>
</reference>
<dbReference type="OrthoDB" id="4625631at2"/>
<keyword evidence="3" id="KW-1185">Reference proteome</keyword>
<evidence type="ECO:0000256" key="1">
    <source>
        <dbReference type="SAM" id="Phobius"/>
    </source>
</evidence>
<evidence type="ECO:0000313" key="2">
    <source>
        <dbReference type="EMBL" id="VBA54852.1"/>
    </source>
</evidence>
<organism evidence="2 3">
    <name type="scientific">Mycobacterium pseudokansasii</name>
    <dbReference type="NCBI Taxonomy" id="2341080"/>
    <lineage>
        <taxon>Bacteria</taxon>
        <taxon>Bacillati</taxon>
        <taxon>Actinomycetota</taxon>
        <taxon>Actinomycetes</taxon>
        <taxon>Mycobacteriales</taxon>
        <taxon>Mycobacteriaceae</taxon>
        <taxon>Mycobacterium</taxon>
    </lineage>
</organism>
<evidence type="ECO:0000313" key="3">
    <source>
        <dbReference type="Proteomes" id="UP000268285"/>
    </source>
</evidence>
<sequence length="139" mass="14280">MVAGVNLRHAVWTRSARIAIVLVVVVAAVAAQCWLPQLDRQPAHPSHPLSTAVGSEFAVNIGHAHLSDDSAAPCPPLQAGAVMPRSDAPVFEAAVVVVAGGIVGVLTAAVVVAGRGPPTLPVDVRTGQDLLTRFCLSRC</sequence>
<name>A0A498R3A6_9MYCO</name>
<accession>A0A498R3A6</accession>
<dbReference type="AlphaFoldDB" id="A0A498R3A6"/>
<keyword evidence="2" id="KW-0449">Lipoprotein</keyword>
<proteinExistence type="predicted"/>
<dbReference type="EMBL" id="UPHU01000001">
    <property type="protein sequence ID" value="VBA54852.1"/>
    <property type="molecule type" value="Genomic_DNA"/>
</dbReference>
<dbReference type="InterPro" id="IPR058714">
    <property type="entry name" value="LpqS"/>
</dbReference>
<dbReference type="Proteomes" id="UP000268285">
    <property type="component" value="Unassembled WGS sequence"/>
</dbReference>
<keyword evidence="1" id="KW-0472">Membrane</keyword>
<feature type="transmembrane region" description="Helical" evidence="1">
    <location>
        <begin position="16"/>
        <end position="35"/>
    </location>
</feature>
<protein>
    <submittedName>
        <fullName evidence="2">Lipoprotein LpqS</fullName>
    </submittedName>
</protein>
<dbReference type="Pfam" id="PF26327">
    <property type="entry name" value="LpqS"/>
    <property type="match status" value="1"/>
</dbReference>
<keyword evidence="1" id="KW-1133">Transmembrane helix</keyword>
<keyword evidence="1" id="KW-0812">Transmembrane</keyword>
<gene>
    <name evidence="2" type="primary">lpqS_2</name>
    <name evidence="2" type="ORF">LAUMK142_04846</name>
</gene>